<dbReference type="Pfam" id="PF16875">
    <property type="entry name" value="Glyco_hydro_36N"/>
    <property type="match status" value="1"/>
</dbReference>
<dbReference type="PROSITE" id="PS00512">
    <property type="entry name" value="ALPHA_GALACTOSIDASE"/>
    <property type="match status" value="1"/>
</dbReference>
<dbReference type="EC" id="3.2.1.22" evidence="2 5"/>
<feature type="binding site" evidence="7">
    <location>
        <position position="525"/>
    </location>
    <ligand>
        <name>substrate</name>
    </ligand>
</feature>
<dbReference type="FunFam" id="3.20.20.70:FF:000118">
    <property type="entry name" value="Alpha-galactosidase"/>
    <property type="match status" value="1"/>
</dbReference>
<feature type="binding site" evidence="7">
    <location>
        <begin position="365"/>
        <end position="366"/>
    </location>
    <ligand>
        <name>substrate</name>
    </ligand>
</feature>
<keyword evidence="3 5" id="KW-0378">Hydrolase</keyword>
<feature type="active site" description="Nucleophile" evidence="6">
    <location>
        <position position="477"/>
    </location>
</feature>
<dbReference type="EMBL" id="VUNS01000001">
    <property type="protein sequence ID" value="MST95636.1"/>
    <property type="molecule type" value="Genomic_DNA"/>
</dbReference>
<comment type="catalytic activity">
    <reaction evidence="1 5">
        <text>Hydrolysis of terminal, non-reducing alpha-D-galactose residues in alpha-D-galactosides, including galactose oligosaccharides, galactomannans and galactolipids.</text>
        <dbReference type="EC" id="3.2.1.22"/>
    </reaction>
</comment>
<dbReference type="RefSeq" id="WP_106053182.1">
    <property type="nucleotide sequence ID" value="NZ_VUNS01000001.1"/>
</dbReference>
<feature type="domain" description="Glycosyl hydrolase family 36 N-terminal" evidence="9">
    <location>
        <begin position="29"/>
        <end position="284"/>
    </location>
</feature>
<evidence type="ECO:0000256" key="7">
    <source>
        <dbReference type="PIRSR" id="PIRSR005536-2"/>
    </source>
</evidence>
<dbReference type="Gene3D" id="3.20.20.70">
    <property type="entry name" value="Aldolase class I"/>
    <property type="match status" value="1"/>
</dbReference>
<dbReference type="PRINTS" id="PR00743">
    <property type="entry name" value="GLHYDRLASE36"/>
</dbReference>
<evidence type="ECO:0000256" key="3">
    <source>
        <dbReference type="ARBA" id="ARBA00022801"/>
    </source>
</evidence>
<dbReference type="SUPFAM" id="SSF51445">
    <property type="entry name" value="(Trans)glycosidases"/>
    <property type="match status" value="1"/>
</dbReference>
<feature type="binding site" evidence="7">
    <location>
        <position position="547"/>
    </location>
    <ligand>
        <name>substrate</name>
    </ligand>
</feature>
<dbReference type="InterPro" id="IPR017853">
    <property type="entry name" value="GH"/>
</dbReference>
<dbReference type="InterPro" id="IPR013780">
    <property type="entry name" value="Glyco_hydro_b"/>
</dbReference>
<keyword evidence="4 5" id="KW-0326">Glycosidase</keyword>
<evidence type="ECO:0000256" key="1">
    <source>
        <dbReference type="ARBA" id="ARBA00001255"/>
    </source>
</evidence>
<comment type="caution">
    <text evidence="10">The sequence shown here is derived from an EMBL/GenBank/DDBJ whole genome shotgun (WGS) entry which is preliminary data.</text>
</comment>
<evidence type="ECO:0000259" key="9">
    <source>
        <dbReference type="Pfam" id="PF16875"/>
    </source>
</evidence>
<dbReference type="CDD" id="cd14791">
    <property type="entry name" value="GH36"/>
    <property type="match status" value="1"/>
</dbReference>
<dbReference type="InterPro" id="IPR038417">
    <property type="entry name" value="Alpga-gal_N_sf"/>
</dbReference>
<dbReference type="PANTHER" id="PTHR43053:SF3">
    <property type="entry name" value="ALPHA-GALACTOSIDASE C-RELATED"/>
    <property type="match status" value="1"/>
</dbReference>
<dbReference type="InterPro" id="IPR000111">
    <property type="entry name" value="Glyco_hydro_27/36_CS"/>
</dbReference>
<dbReference type="AlphaFoldDB" id="A0A844FX18"/>
<comment type="similarity">
    <text evidence="5">Belongs to the glycosyl hydrolase.</text>
</comment>
<evidence type="ECO:0000256" key="2">
    <source>
        <dbReference type="ARBA" id="ARBA00012755"/>
    </source>
</evidence>
<feature type="active site" description="Proton donor" evidence="6">
    <location>
        <position position="547"/>
    </location>
</feature>
<feature type="binding site" evidence="7">
    <location>
        <position position="442"/>
    </location>
    <ligand>
        <name>substrate</name>
    </ligand>
</feature>
<sequence>MPITFNEKNRVFKLDAGNSTYAFLIEPNGYIAHLCYGGKIDSDALEYLYRPMDRAFSPAAPGTQAPESRDVIPQEFGTNGIGDFHAPGVIVRQENGHTVTDFKYRSHKIYKGKPTLEGLPATFGADGEVDTLELSLHDAASDVEFILLYSTFTKYNAIARAAKVVNRSGETVRIEKLSSASVDFPGADFELLHLPGAWGRERAVERRKLSHTRTVIESVRGLSSHQQNPFFALAAPQTTETAGEAYGITLLYSGNFAAELELDQFNLLRAQIGINERTFEWVLAPGESFTAPEALLVYSADGLGDMSRTFHNLFHDHLIRSYWKDRKRPILVNNWEATYFNFNEEKLLAIAKDAADLGIEMLVLDDGWFGKRDDDRTSLGDWFVNESKLKGGLGRLVSEVNRLGLKFGLWFEPEMISRDSELYRAHPDWCLHVPGRGASEGRNQLVLDMSRPEVVDYLFGVITGILDSANIEYIKWDANRHLTEVGSAAVPPERQKEIAHRYVLGMYELHERLLKRYPKLLIEGCSGGGGRFDAGMLYYVPQIWTSDDTDALERLKIQYGTSMLYPCSTMGAHVSDCPNHQTGRTNPFPTRGIVALSGTFGYELDLNKMTEEERSFIREQVAAYHKYNRLVTGGDFHRITDPFDPATVVVIWEHAARDRSEALVTMVQPRNIPNGPVFRCRLRGLDPAAVYELEQTGERFTGEMLMQAGFHVPRFDRDGGAALYHFRRI</sequence>
<dbReference type="GO" id="GO:0016052">
    <property type="term" value="P:carbohydrate catabolic process"/>
    <property type="evidence" value="ECO:0007669"/>
    <property type="project" value="InterPro"/>
</dbReference>
<organism evidence="10 11">
    <name type="scientific">Victivallis lenta</name>
    <dbReference type="NCBI Taxonomy" id="2606640"/>
    <lineage>
        <taxon>Bacteria</taxon>
        <taxon>Pseudomonadati</taxon>
        <taxon>Lentisphaerota</taxon>
        <taxon>Lentisphaeria</taxon>
        <taxon>Victivallales</taxon>
        <taxon>Victivallaceae</taxon>
        <taxon>Victivallis</taxon>
    </lineage>
</organism>
<dbReference type="Proteomes" id="UP000435649">
    <property type="component" value="Unassembled WGS sequence"/>
</dbReference>
<name>A0A844FX18_9BACT</name>
<feature type="binding site" evidence="7">
    <location>
        <position position="198"/>
    </location>
    <ligand>
        <name>substrate</name>
    </ligand>
</feature>
<protein>
    <recommendedName>
        <fullName evidence="2 5">Alpha-galactosidase</fullName>
        <ecNumber evidence="2 5">3.2.1.22</ecNumber>
    </recommendedName>
</protein>
<gene>
    <name evidence="10" type="ORF">FYJ85_01055</name>
</gene>
<evidence type="ECO:0000259" key="8">
    <source>
        <dbReference type="Pfam" id="PF16874"/>
    </source>
</evidence>
<dbReference type="Pfam" id="PF16874">
    <property type="entry name" value="Glyco_hydro_36C"/>
    <property type="match status" value="1"/>
</dbReference>
<dbReference type="Gene3D" id="2.60.40.1180">
    <property type="entry name" value="Golgi alpha-mannosidase II"/>
    <property type="match status" value="1"/>
</dbReference>
<evidence type="ECO:0000313" key="11">
    <source>
        <dbReference type="Proteomes" id="UP000435649"/>
    </source>
</evidence>
<evidence type="ECO:0000313" key="10">
    <source>
        <dbReference type="EMBL" id="MST95636.1"/>
    </source>
</evidence>
<feature type="binding site" evidence="7">
    <location>
        <begin position="475"/>
        <end position="479"/>
    </location>
    <ligand>
        <name>substrate</name>
    </ligand>
</feature>
<dbReference type="InterPro" id="IPR031705">
    <property type="entry name" value="Glyco_hydro_36_C"/>
</dbReference>
<dbReference type="InterPro" id="IPR013785">
    <property type="entry name" value="Aldolase_TIM"/>
</dbReference>
<evidence type="ECO:0000256" key="5">
    <source>
        <dbReference type="PIRNR" id="PIRNR005536"/>
    </source>
</evidence>
<dbReference type="InterPro" id="IPR002252">
    <property type="entry name" value="Glyco_hydro_36"/>
</dbReference>
<reference evidence="10 11" key="1">
    <citation type="submission" date="2019-08" db="EMBL/GenBank/DDBJ databases">
        <title>In-depth cultivation of the pig gut microbiome towards novel bacterial diversity and tailored functional studies.</title>
        <authorList>
            <person name="Wylensek D."/>
            <person name="Hitch T.C.A."/>
            <person name="Clavel T."/>
        </authorList>
    </citation>
    <scope>NUCLEOTIDE SEQUENCE [LARGE SCALE GENOMIC DNA]</scope>
    <source>
        <strain evidence="10 11">BBE-744-WT-12</strain>
    </source>
</reference>
<dbReference type="GO" id="GO:0004557">
    <property type="term" value="F:alpha-galactosidase activity"/>
    <property type="evidence" value="ECO:0007669"/>
    <property type="project" value="UniProtKB-UniRule"/>
</dbReference>
<dbReference type="PIRSF" id="PIRSF005536">
    <property type="entry name" value="Agal"/>
    <property type="match status" value="1"/>
</dbReference>
<dbReference type="InterPro" id="IPR031704">
    <property type="entry name" value="Glyco_hydro_36_N"/>
</dbReference>
<evidence type="ECO:0000256" key="6">
    <source>
        <dbReference type="PIRSR" id="PIRSR005536-1"/>
    </source>
</evidence>
<accession>A0A844FX18</accession>
<keyword evidence="11" id="KW-1185">Reference proteome</keyword>
<dbReference type="Pfam" id="PF02065">
    <property type="entry name" value="Melibiase"/>
    <property type="match status" value="1"/>
</dbReference>
<proteinExistence type="inferred from homology"/>
<feature type="domain" description="Glycosyl hydrolase family 36 C-terminal" evidence="8">
    <location>
        <begin position="651"/>
        <end position="726"/>
    </location>
</feature>
<dbReference type="Gene3D" id="2.70.98.60">
    <property type="entry name" value="alpha-galactosidase from lactobacil brevis"/>
    <property type="match status" value="1"/>
</dbReference>
<dbReference type="InterPro" id="IPR050985">
    <property type="entry name" value="Alpha-glycosidase_related"/>
</dbReference>
<dbReference type="PANTHER" id="PTHR43053">
    <property type="entry name" value="GLYCOSIDASE FAMILY 31"/>
    <property type="match status" value="1"/>
</dbReference>
<evidence type="ECO:0000256" key="4">
    <source>
        <dbReference type="ARBA" id="ARBA00023295"/>
    </source>
</evidence>